<accession>A0A8X8A2C4</accession>
<keyword evidence="10" id="KW-1185">Reference proteome</keyword>
<dbReference type="GO" id="GO:0005634">
    <property type="term" value="C:nucleus"/>
    <property type="evidence" value="ECO:0007669"/>
    <property type="project" value="UniProtKB-SubCell"/>
</dbReference>
<dbReference type="InterPro" id="IPR003657">
    <property type="entry name" value="WRKY_dom"/>
</dbReference>
<keyword evidence="5" id="KW-0804">Transcription</keyword>
<feature type="region of interest" description="Disordered" evidence="7">
    <location>
        <begin position="304"/>
        <end position="395"/>
    </location>
</feature>
<dbReference type="Pfam" id="PF03106">
    <property type="entry name" value="WRKY"/>
    <property type="match status" value="2"/>
</dbReference>
<dbReference type="AlphaFoldDB" id="A0A8X8A2C4"/>
<evidence type="ECO:0000256" key="2">
    <source>
        <dbReference type="ARBA" id="ARBA00022737"/>
    </source>
</evidence>
<feature type="compositionally biased region" description="Polar residues" evidence="7">
    <location>
        <begin position="357"/>
        <end position="369"/>
    </location>
</feature>
<evidence type="ECO:0000259" key="8">
    <source>
        <dbReference type="PROSITE" id="PS50811"/>
    </source>
</evidence>
<organism evidence="9 10">
    <name type="scientific">Populus tomentosa</name>
    <name type="common">Chinese white poplar</name>
    <dbReference type="NCBI Taxonomy" id="118781"/>
    <lineage>
        <taxon>Eukaryota</taxon>
        <taxon>Viridiplantae</taxon>
        <taxon>Streptophyta</taxon>
        <taxon>Embryophyta</taxon>
        <taxon>Tracheophyta</taxon>
        <taxon>Spermatophyta</taxon>
        <taxon>Magnoliopsida</taxon>
        <taxon>eudicotyledons</taxon>
        <taxon>Gunneridae</taxon>
        <taxon>Pentapetalae</taxon>
        <taxon>rosids</taxon>
        <taxon>fabids</taxon>
        <taxon>Malpighiales</taxon>
        <taxon>Salicaceae</taxon>
        <taxon>Saliceae</taxon>
        <taxon>Populus</taxon>
    </lineage>
</organism>
<name>A0A8X8A2C4_POPTO</name>
<dbReference type="GO" id="GO:0003700">
    <property type="term" value="F:DNA-binding transcription factor activity"/>
    <property type="evidence" value="ECO:0007669"/>
    <property type="project" value="InterPro"/>
</dbReference>
<dbReference type="SMART" id="SM00774">
    <property type="entry name" value="WRKY"/>
    <property type="match status" value="2"/>
</dbReference>
<dbReference type="PROSITE" id="PS50811">
    <property type="entry name" value="WRKY"/>
    <property type="match status" value="2"/>
</dbReference>
<evidence type="ECO:0000256" key="1">
    <source>
        <dbReference type="ARBA" id="ARBA00004123"/>
    </source>
</evidence>
<dbReference type="Proteomes" id="UP000886885">
    <property type="component" value="Chromosome 4A"/>
</dbReference>
<feature type="compositionally biased region" description="Polar residues" evidence="7">
    <location>
        <begin position="210"/>
        <end position="226"/>
    </location>
</feature>
<evidence type="ECO:0000313" key="9">
    <source>
        <dbReference type="EMBL" id="KAG6779310.1"/>
    </source>
</evidence>
<evidence type="ECO:0000313" key="10">
    <source>
        <dbReference type="Proteomes" id="UP000886885"/>
    </source>
</evidence>
<dbReference type="OrthoDB" id="2021103at2759"/>
<dbReference type="GO" id="GO:0043565">
    <property type="term" value="F:sequence-specific DNA binding"/>
    <property type="evidence" value="ECO:0007669"/>
    <property type="project" value="InterPro"/>
</dbReference>
<keyword evidence="3" id="KW-0805">Transcription regulation</keyword>
<dbReference type="PANTHER" id="PTHR31221">
    <property type="entry name" value="WRKY TRANSCRIPTION FACTOR PROTEIN 1-RELATED"/>
    <property type="match status" value="1"/>
</dbReference>
<keyword evidence="4" id="KW-0238">DNA-binding</keyword>
<dbReference type="EMBL" id="JAAWWB010000007">
    <property type="protein sequence ID" value="KAG6779310.1"/>
    <property type="molecule type" value="Genomic_DNA"/>
</dbReference>
<dbReference type="FunFam" id="2.20.25.80:FF:000006">
    <property type="entry name" value="WRKY transcription factor"/>
    <property type="match status" value="1"/>
</dbReference>
<comment type="subcellular location">
    <subcellularLocation>
        <location evidence="1">Nucleus</location>
    </subcellularLocation>
</comment>
<comment type="caution">
    <text evidence="9">The sequence shown here is derived from an EMBL/GenBank/DDBJ whole genome shotgun (WGS) entry which is preliminary data.</text>
</comment>
<dbReference type="FunFam" id="2.20.25.80:FF:000001">
    <property type="entry name" value="WRKY transcription factor 33"/>
    <property type="match status" value="1"/>
</dbReference>
<evidence type="ECO:0000256" key="3">
    <source>
        <dbReference type="ARBA" id="ARBA00023015"/>
    </source>
</evidence>
<feature type="domain" description="WRKY" evidence="8">
    <location>
        <begin position="424"/>
        <end position="489"/>
    </location>
</feature>
<evidence type="ECO:0000256" key="5">
    <source>
        <dbReference type="ARBA" id="ARBA00023163"/>
    </source>
</evidence>
<evidence type="ECO:0000256" key="7">
    <source>
        <dbReference type="SAM" id="MobiDB-lite"/>
    </source>
</evidence>
<evidence type="ECO:0000256" key="6">
    <source>
        <dbReference type="ARBA" id="ARBA00023242"/>
    </source>
</evidence>
<sequence length="543" mass="59510">METLFTGGLSPGPMTLVSSFFADTPYPESDYPSFSQLLAGAMASPIAKPAFFTDNLIPNNNNTNTNTNTTTTAIPSSKEDGINSNSNLGFKLSRPTNLVVARSPLFTVPPGLSPSGLLDSPAFFSPRGIVSLLLGGACFLGLKKKDAGLCDYNSPFGMSHQQALAQVTFQAALFAQSQMHMQAQYQPSSVTAAKELLTQYPSFNPGEALQQQQLMPPSTSDAQNSLVEPAEFSHSERKYQPPAGGKPTDDDYNWRKYGQKPIKGSEYPRSYYKCTHLNCPVKKKVERSSDGQITEIIYKGQHNHNQLNKLSKDGDDSNGSIRSQSKPEGVSQAHVGNVNKLTETLPAHSVTRRDQESTQADPSEPPGSSDNEEADNAAVQEEERGDDEPIPKRRQRRQIDVVTSEVTLPHKTITEPKIIVQTRSEVDLLDDGYRWRKYGQKVVKGNPHPRSYYKCTSAGCNVRKHVERAAADPKAVITTYEGKHGHDVPAARNSSHNTANTNAAPLKPQKVVAEKHPLLKGMDFGNNNQRPLLLQLKEEKIAV</sequence>
<feature type="compositionally biased region" description="Polar residues" evidence="7">
    <location>
        <begin position="317"/>
        <end position="326"/>
    </location>
</feature>
<reference evidence="9" key="1">
    <citation type="journal article" date="2020" name="bioRxiv">
        <title>Hybrid origin of Populus tomentosa Carr. identified through genome sequencing and phylogenomic analysis.</title>
        <authorList>
            <person name="An X."/>
            <person name="Gao K."/>
            <person name="Chen Z."/>
            <person name="Li J."/>
            <person name="Yang X."/>
            <person name="Yang X."/>
            <person name="Zhou J."/>
            <person name="Guo T."/>
            <person name="Zhao T."/>
            <person name="Huang S."/>
            <person name="Miao D."/>
            <person name="Khan W.U."/>
            <person name="Rao P."/>
            <person name="Ye M."/>
            <person name="Lei B."/>
            <person name="Liao W."/>
            <person name="Wang J."/>
            <person name="Ji L."/>
            <person name="Li Y."/>
            <person name="Guo B."/>
            <person name="Mustafa N.S."/>
            <person name="Li S."/>
            <person name="Yun Q."/>
            <person name="Keller S.R."/>
            <person name="Mao J."/>
            <person name="Zhang R."/>
            <person name="Strauss S.H."/>
        </authorList>
    </citation>
    <scope>NUCLEOTIDE SEQUENCE</scope>
    <source>
        <strain evidence="9">GM15</strain>
        <tissue evidence="9">Leaf</tissue>
    </source>
</reference>
<dbReference type="InterPro" id="IPR044810">
    <property type="entry name" value="WRKY_plant"/>
</dbReference>
<feature type="domain" description="WRKY" evidence="8">
    <location>
        <begin position="243"/>
        <end position="307"/>
    </location>
</feature>
<gene>
    <name evidence="9" type="ORF">POTOM_015683</name>
</gene>
<proteinExistence type="predicted"/>
<dbReference type="PANTHER" id="PTHR31221:SF141">
    <property type="entry name" value="WRKY PROTEIN"/>
    <property type="match status" value="1"/>
</dbReference>
<feature type="region of interest" description="Disordered" evidence="7">
    <location>
        <begin position="210"/>
        <end position="257"/>
    </location>
</feature>
<keyword evidence="2" id="KW-0677">Repeat</keyword>
<protein>
    <recommendedName>
        <fullName evidence="8">WRKY domain-containing protein</fullName>
    </recommendedName>
</protein>
<evidence type="ECO:0000256" key="4">
    <source>
        <dbReference type="ARBA" id="ARBA00023125"/>
    </source>
</evidence>
<keyword evidence="6" id="KW-0539">Nucleus</keyword>